<evidence type="ECO:0000256" key="4">
    <source>
        <dbReference type="ARBA" id="ARBA00022741"/>
    </source>
</evidence>
<dbReference type="InterPro" id="IPR052381">
    <property type="entry name" value="AAA_domain_protein"/>
</dbReference>
<dbReference type="InterPro" id="IPR003593">
    <property type="entry name" value="AAA+_ATPase"/>
</dbReference>
<evidence type="ECO:0000256" key="7">
    <source>
        <dbReference type="ARBA" id="ARBA00040480"/>
    </source>
</evidence>
<comment type="similarity">
    <text evidence="6">Belongs to the AAA ATPase family. Highly divergent.</text>
</comment>
<gene>
    <name evidence="9" type="primary">ftsH3_2</name>
    <name evidence="9" type="ORF">GALL_336460</name>
</gene>
<dbReference type="EMBL" id="MLJW01000611">
    <property type="protein sequence ID" value="OIQ84530.1"/>
    <property type="molecule type" value="Genomic_DNA"/>
</dbReference>
<evidence type="ECO:0000256" key="5">
    <source>
        <dbReference type="ARBA" id="ARBA00022840"/>
    </source>
</evidence>
<dbReference type="InterPro" id="IPR003959">
    <property type="entry name" value="ATPase_AAA_core"/>
</dbReference>
<protein>
    <recommendedName>
        <fullName evidence="7">Uncharacterized AAA domain-containing protein ycf46</fullName>
    </recommendedName>
</protein>
<dbReference type="InterPro" id="IPR027417">
    <property type="entry name" value="P-loop_NTPase"/>
</dbReference>
<evidence type="ECO:0000256" key="6">
    <source>
        <dbReference type="ARBA" id="ARBA00038088"/>
    </source>
</evidence>
<feature type="domain" description="AAA+ ATPase" evidence="8">
    <location>
        <begin position="269"/>
        <end position="402"/>
    </location>
</feature>
<evidence type="ECO:0000313" key="9">
    <source>
        <dbReference type="EMBL" id="OIQ84530.1"/>
    </source>
</evidence>
<evidence type="ECO:0000256" key="3">
    <source>
        <dbReference type="ARBA" id="ARBA00022640"/>
    </source>
</evidence>
<dbReference type="AlphaFoldDB" id="A0A1J5QMI1"/>
<keyword evidence="9" id="KW-0378">Hydrolase</keyword>
<evidence type="ECO:0000256" key="2">
    <source>
        <dbReference type="ARBA" id="ARBA00022528"/>
    </source>
</evidence>
<keyword evidence="5" id="KW-0067">ATP-binding</keyword>
<keyword evidence="4" id="KW-0547">Nucleotide-binding</keyword>
<dbReference type="GO" id="GO:0008237">
    <property type="term" value="F:metallopeptidase activity"/>
    <property type="evidence" value="ECO:0007669"/>
    <property type="project" value="UniProtKB-KW"/>
</dbReference>
<evidence type="ECO:0000256" key="1">
    <source>
        <dbReference type="ARBA" id="ARBA00004229"/>
    </source>
</evidence>
<name>A0A1J5QMI1_9ZZZZ</name>
<dbReference type="GO" id="GO:0005524">
    <property type="term" value="F:ATP binding"/>
    <property type="evidence" value="ECO:0007669"/>
    <property type="project" value="UniProtKB-KW"/>
</dbReference>
<dbReference type="SMART" id="SM00382">
    <property type="entry name" value="AAA"/>
    <property type="match status" value="1"/>
</dbReference>
<comment type="subcellular location">
    <subcellularLocation>
        <location evidence="1">Plastid</location>
        <location evidence="1">Chloroplast</location>
    </subcellularLocation>
</comment>
<sequence length="497" mass="53572">MTTSDSRRDLAALVASRVPMVVVETRDEALILDLITSVASGPEAFVPLPVFRWSITEGLRRLDTDLQSVQAHNAQPTDVLRSIRDTTVPGVYVLLDLHPFLDDPVNVRLLKDICQGYERVARTLVLVSYGLSLPAELEHLAARFDIGFPDRTERRAIVDATAAAWTASHGRRVTADPRSIDLLVENLGGLSRGDATRLARSAIYNDGALMPADLPAVMKAKHEILSRGGILSYELETVELGDLGGMAHLKAWLERRRPAFDGSAPELEPPKGVLLLGVQGCGKSVAAKAAAGVFGIPLLRLDMSAVHDKYVGESERNLRETLATAELLAPCVVWVDEIEKAVATSSSDSGPSPRLLGTFLTWLAEKTAAVFVVATANDITALPPELIRKGRFDEIFFVDLPTPEDRADILRIHAARRGLTVTDADVAALTSATVGFSGAEIEQAVVSATYAAHGLRESLLASHVMTEVLATRPLSVVMTEPIAELRRWAATRTVPAG</sequence>
<dbReference type="Gene3D" id="1.10.8.60">
    <property type="match status" value="1"/>
</dbReference>
<keyword evidence="2" id="KW-0150">Chloroplast</keyword>
<keyword evidence="3" id="KW-0934">Plastid</keyword>
<proteinExistence type="inferred from homology"/>
<comment type="caution">
    <text evidence="9">The sequence shown here is derived from an EMBL/GenBank/DDBJ whole genome shotgun (WGS) entry which is preliminary data.</text>
</comment>
<keyword evidence="9" id="KW-0482">Metalloprotease</keyword>
<accession>A0A1J5QMI1</accession>
<dbReference type="Gene3D" id="3.40.50.300">
    <property type="entry name" value="P-loop containing nucleotide triphosphate hydrolases"/>
    <property type="match status" value="1"/>
</dbReference>
<organism evidence="9">
    <name type="scientific">mine drainage metagenome</name>
    <dbReference type="NCBI Taxonomy" id="410659"/>
    <lineage>
        <taxon>unclassified sequences</taxon>
        <taxon>metagenomes</taxon>
        <taxon>ecological metagenomes</taxon>
    </lineage>
</organism>
<dbReference type="GO" id="GO:0009507">
    <property type="term" value="C:chloroplast"/>
    <property type="evidence" value="ECO:0007669"/>
    <property type="project" value="UniProtKB-SubCell"/>
</dbReference>
<dbReference type="PANTHER" id="PTHR42960">
    <property type="entry name" value="YCF46 PROTEIN"/>
    <property type="match status" value="1"/>
</dbReference>
<dbReference type="PANTHER" id="PTHR42960:SF1">
    <property type="entry name" value="YCF46 PROTEIN"/>
    <property type="match status" value="1"/>
</dbReference>
<dbReference type="SUPFAM" id="SSF52540">
    <property type="entry name" value="P-loop containing nucleoside triphosphate hydrolases"/>
    <property type="match status" value="1"/>
</dbReference>
<evidence type="ECO:0000259" key="8">
    <source>
        <dbReference type="SMART" id="SM00382"/>
    </source>
</evidence>
<dbReference type="GO" id="GO:0016887">
    <property type="term" value="F:ATP hydrolysis activity"/>
    <property type="evidence" value="ECO:0007669"/>
    <property type="project" value="InterPro"/>
</dbReference>
<keyword evidence="9" id="KW-0645">Protease</keyword>
<dbReference type="Pfam" id="PF00004">
    <property type="entry name" value="AAA"/>
    <property type="match status" value="1"/>
</dbReference>
<reference evidence="9" key="1">
    <citation type="submission" date="2016-10" db="EMBL/GenBank/DDBJ databases">
        <title>Sequence of Gallionella enrichment culture.</title>
        <authorList>
            <person name="Poehlein A."/>
            <person name="Muehling M."/>
            <person name="Daniel R."/>
        </authorList>
    </citation>
    <scope>NUCLEOTIDE SEQUENCE</scope>
</reference>
<dbReference type="GO" id="GO:0006508">
    <property type="term" value="P:proteolysis"/>
    <property type="evidence" value="ECO:0007669"/>
    <property type="project" value="UniProtKB-KW"/>
</dbReference>